<dbReference type="EMBL" id="GL573374">
    <property type="protein sequence ID" value="ELR05169.1"/>
    <property type="molecule type" value="Genomic_DNA"/>
</dbReference>
<feature type="region of interest" description="Disordered" evidence="2">
    <location>
        <begin position="42"/>
        <end position="93"/>
    </location>
</feature>
<name>L8FXA4_PSED2</name>
<dbReference type="CDD" id="cd16494">
    <property type="entry name" value="RING-CH-C4HC3_ZSWM2"/>
    <property type="match status" value="1"/>
</dbReference>
<accession>L8FXA4</accession>
<feature type="region of interest" description="Disordered" evidence="2">
    <location>
        <begin position="117"/>
        <end position="150"/>
    </location>
</feature>
<keyword evidence="1" id="KW-0863">Zinc-finger</keyword>
<evidence type="ECO:0000256" key="1">
    <source>
        <dbReference type="PROSITE-ProRule" id="PRU00175"/>
    </source>
</evidence>
<evidence type="ECO:0000259" key="3">
    <source>
        <dbReference type="PROSITE" id="PS50089"/>
    </source>
</evidence>
<dbReference type="Proteomes" id="UP000011064">
    <property type="component" value="Unassembled WGS sequence"/>
</dbReference>
<dbReference type="PANTHER" id="PTHR21540">
    <property type="entry name" value="RING FINGER AND SWIM DOMAIN-CONTAINING PROTEIN 2"/>
    <property type="match status" value="1"/>
</dbReference>
<dbReference type="SUPFAM" id="SSF57850">
    <property type="entry name" value="RING/U-box"/>
    <property type="match status" value="1"/>
</dbReference>
<dbReference type="STRING" id="658429.L8FXA4"/>
<feature type="compositionally biased region" description="Polar residues" evidence="2">
    <location>
        <begin position="76"/>
        <end position="86"/>
    </location>
</feature>
<organism evidence="4 5">
    <name type="scientific">Pseudogymnoascus destructans (strain ATCC MYA-4855 / 20631-21)</name>
    <name type="common">Bat white-nose syndrome fungus</name>
    <name type="synonym">Geomyces destructans</name>
    <dbReference type="NCBI Taxonomy" id="658429"/>
    <lineage>
        <taxon>Eukaryota</taxon>
        <taxon>Fungi</taxon>
        <taxon>Dikarya</taxon>
        <taxon>Ascomycota</taxon>
        <taxon>Pezizomycotina</taxon>
        <taxon>Leotiomycetes</taxon>
        <taxon>Thelebolales</taxon>
        <taxon>Thelebolaceae</taxon>
        <taxon>Pseudogymnoascus</taxon>
    </lineage>
</organism>
<dbReference type="VEuPathDB" id="FungiDB:GMDG_07210"/>
<sequence length="317" mass="34606">MSYTTNSEPAQSTKASMQASAGAASIGNMRDFMASYTSFTQASARGTSTGSVRGFPGADTLGPTVSNAIPIDDNPGPTSVFPQGVTSKKRKRGTISEPVVINISDDSDDANSVARTNSLTSMRKSMAKHLSKAPKRKRKPNPGGESRVESSVRGRLVLVNVLKAPEHLQYQQTLLSTELKQIFEHAPVTPQSSNGSEDTSHLGKRKPIEGDCPMCVIEFKPSDEILWCKAACGNNIHKTCFDQWAKSKPGPVKCVYCRTVWKEDEDATKKIGKHRAKNKEGYVNVARQLGLSGVRDHSSYHQPWFDDERYGGFGGFY</sequence>
<feature type="compositionally biased region" description="Basic residues" evidence="2">
    <location>
        <begin position="125"/>
        <end position="140"/>
    </location>
</feature>
<keyword evidence="1" id="KW-0479">Metal-binding</keyword>
<evidence type="ECO:0000313" key="5">
    <source>
        <dbReference type="Proteomes" id="UP000011064"/>
    </source>
</evidence>
<dbReference type="InterPro" id="IPR039903">
    <property type="entry name" value="Zswim2"/>
</dbReference>
<dbReference type="PROSITE" id="PS50089">
    <property type="entry name" value="ZF_RING_2"/>
    <property type="match status" value="1"/>
</dbReference>
<dbReference type="GO" id="GO:0008270">
    <property type="term" value="F:zinc ion binding"/>
    <property type="evidence" value="ECO:0007669"/>
    <property type="project" value="UniProtKB-KW"/>
</dbReference>
<dbReference type="InParanoid" id="L8FXA4"/>
<dbReference type="HOGENOM" id="CLU_037984_3_0_1"/>
<gene>
    <name evidence="4" type="ORF">GMDG_07210</name>
</gene>
<keyword evidence="1" id="KW-0862">Zinc</keyword>
<dbReference type="InterPro" id="IPR001841">
    <property type="entry name" value="Znf_RING"/>
</dbReference>
<evidence type="ECO:0000313" key="4">
    <source>
        <dbReference type="EMBL" id="ELR05169.1"/>
    </source>
</evidence>
<keyword evidence="5" id="KW-1185">Reference proteome</keyword>
<feature type="region of interest" description="Disordered" evidence="2">
    <location>
        <begin position="1"/>
        <end position="23"/>
    </location>
</feature>
<dbReference type="Gene3D" id="3.30.40.10">
    <property type="entry name" value="Zinc/RING finger domain, C3HC4 (zinc finger)"/>
    <property type="match status" value="1"/>
</dbReference>
<feature type="domain" description="RING-type" evidence="3">
    <location>
        <begin position="212"/>
        <end position="258"/>
    </location>
</feature>
<dbReference type="GO" id="GO:0061630">
    <property type="term" value="F:ubiquitin protein ligase activity"/>
    <property type="evidence" value="ECO:0007669"/>
    <property type="project" value="InterPro"/>
</dbReference>
<proteinExistence type="predicted"/>
<dbReference type="InterPro" id="IPR013083">
    <property type="entry name" value="Znf_RING/FYVE/PHD"/>
</dbReference>
<evidence type="ECO:0000256" key="2">
    <source>
        <dbReference type="SAM" id="MobiDB-lite"/>
    </source>
</evidence>
<dbReference type="AlphaFoldDB" id="L8FXA4"/>
<dbReference type="PANTHER" id="PTHR21540:SF0">
    <property type="entry name" value="PHD FAMILY PROTEIN"/>
    <property type="match status" value="1"/>
</dbReference>
<dbReference type="OrthoDB" id="2122982at2759"/>
<protein>
    <recommendedName>
        <fullName evidence="3">RING-type domain-containing protein</fullName>
    </recommendedName>
</protein>
<feature type="compositionally biased region" description="Polar residues" evidence="2">
    <location>
        <begin position="42"/>
        <end position="51"/>
    </location>
</feature>
<feature type="compositionally biased region" description="Polar residues" evidence="2">
    <location>
        <begin position="1"/>
        <end position="19"/>
    </location>
</feature>
<reference evidence="5" key="1">
    <citation type="submission" date="2010-09" db="EMBL/GenBank/DDBJ databases">
        <title>The genome sequence of Geomyces destructans 20631-21.</title>
        <authorList>
            <consortium name="The Broad Institute Genome Sequencing Platform"/>
            <person name="Cuomo C.A."/>
            <person name="Blehert D.S."/>
            <person name="Lorch J.M."/>
            <person name="Young S.K."/>
            <person name="Zeng Q."/>
            <person name="Gargeya S."/>
            <person name="Fitzgerald M."/>
            <person name="Haas B."/>
            <person name="Abouelleil A."/>
            <person name="Alvarado L."/>
            <person name="Arachchi H.M."/>
            <person name="Berlin A."/>
            <person name="Brown A."/>
            <person name="Chapman S.B."/>
            <person name="Chen Z."/>
            <person name="Dunbar C."/>
            <person name="Freedman E."/>
            <person name="Gearin G."/>
            <person name="Gellesch M."/>
            <person name="Goldberg J."/>
            <person name="Griggs A."/>
            <person name="Gujja S."/>
            <person name="Heiman D."/>
            <person name="Howarth C."/>
            <person name="Larson L."/>
            <person name="Lui A."/>
            <person name="MacDonald P.J.P."/>
            <person name="Montmayeur A."/>
            <person name="Murphy C."/>
            <person name="Neiman D."/>
            <person name="Pearson M."/>
            <person name="Priest M."/>
            <person name="Roberts A."/>
            <person name="Saif S."/>
            <person name="Shea T."/>
            <person name="Shenoy N."/>
            <person name="Sisk P."/>
            <person name="Stolte C."/>
            <person name="Sykes S."/>
            <person name="Wortman J."/>
            <person name="Nusbaum C."/>
            <person name="Birren B."/>
        </authorList>
    </citation>
    <scope>NUCLEOTIDE SEQUENCE [LARGE SCALE GENOMIC DNA]</scope>
    <source>
        <strain evidence="5">ATCC MYA-4855 / 20631-21</strain>
    </source>
</reference>